<keyword evidence="3" id="KW-1003">Cell membrane</keyword>
<evidence type="ECO:0000256" key="2">
    <source>
        <dbReference type="ARBA" id="ARBA00010157"/>
    </source>
</evidence>
<gene>
    <name evidence="9" type="ORF">I553_4638</name>
</gene>
<evidence type="ECO:0000256" key="6">
    <source>
        <dbReference type="ARBA" id="ARBA00023136"/>
    </source>
</evidence>
<evidence type="ECO:0000256" key="7">
    <source>
        <dbReference type="SAM" id="MobiDB-lite"/>
    </source>
</evidence>
<dbReference type="EMBL" id="JAOB01000060">
    <property type="protein sequence ID" value="EUA30381.1"/>
    <property type="molecule type" value="Genomic_DNA"/>
</dbReference>
<evidence type="ECO:0000256" key="3">
    <source>
        <dbReference type="ARBA" id="ARBA00022475"/>
    </source>
</evidence>
<evidence type="ECO:0000256" key="1">
    <source>
        <dbReference type="ARBA" id="ARBA00004651"/>
    </source>
</evidence>
<keyword evidence="4" id="KW-0812">Transmembrane</keyword>
<feature type="domain" description="Membrane transport protein MMPL" evidence="8">
    <location>
        <begin position="21"/>
        <end position="120"/>
    </location>
</feature>
<dbReference type="AlphaFoldDB" id="X8AGW3"/>
<organism evidence="9">
    <name type="scientific">Mycobacterium xenopi 4042</name>
    <dbReference type="NCBI Taxonomy" id="1299334"/>
    <lineage>
        <taxon>Bacteria</taxon>
        <taxon>Bacillati</taxon>
        <taxon>Actinomycetota</taxon>
        <taxon>Actinomycetes</taxon>
        <taxon>Mycobacteriales</taxon>
        <taxon>Mycobacteriaceae</taxon>
        <taxon>Mycobacterium</taxon>
    </lineage>
</organism>
<evidence type="ECO:0000313" key="9">
    <source>
        <dbReference type="EMBL" id="EUA30381.1"/>
    </source>
</evidence>
<name>X8AGW3_MYCXE</name>
<dbReference type="Pfam" id="PF03176">
    <property type="entry name" value="MMPL"/>
    <property type="match status" value="1"/>
</dbReference>
<evidence type="ECO:0000259" key="8">
    <source>
        <dbReference type="Pfam" id="PF03176"/>
    </source>
</evidence>
<sequence>MMLALLFPQLEAVVRQQSVQLVPSNVASFQTLDRMSAAFGEQGAKTTVFVAMEDVAGLTPQTRRRYDTMVSRLRADTTHVLLVRDLLTDPVTAAQAVSEDGKAWYLPVGVAGRWATLPPPHRYKRSAGSLQQRSEARRPPCM</sequence>
<comment type="subcellular location">
    <subcellularLocation>
        <location evidence="1">Cell membrane</location>
        <topology evidence="1">Multi-pass membrane protein</topology>
    </subcellularLocation>
</comment>
<proteinExistence type="inferred from homology"/>
<dbReference type="InterPro" id="IPR004869">
    <property type="entry name" value="MMPL_dom"/>
</dbReference>
<reference evidence="9" key="1">
    <citation type="submission" date="2014-01" db="EMBL/GenBank/DDBJ databases">
        <authorList>
            <person name="Brown-Elliot B."/>
            <person name="Wallace R."/>
            <person name="Lenaerts A."/>
            <person name="Ordway D."/>
            <person name="DeGroote M.A."/>
            <person name="Parker T."/>
            <person name="Sizemore C."/>
            <person name="Tallon L.J."/>
            <person name="Sadzewicz L.K."/>
            <person name="Sengamalay N."/>
            <person name="Fraser C.M."/>
            <person name="Hine E."/>
            <person name="Shefchek K.A."/>
            <person name="Das S.P."/>
            <person name="Tettelin H."/>
        </authorList>
    </citation>
    <scope>NUCLEOTIDE SEQUENCE [LARGE SCALE GENOMIC DNA]</scope>
    <source>
        <strain evidence="9">4042</strain>
    </source>
</reference>
<evidence type="ECO:0000256" key="4">
    <source>
        <dbReference type="ARBA" id="ARBA00022692"/>
    </source>
</evidence>
<dbReference type="PANTHER" id="PTHR33406:SF6">
    <property type="entry name" value="MEMBRANE PROTEIN YDGH-RELATED"/>
    <property type="match status" value="1"/>
</dbReference>
<protein>
    <submittedName>
        <fullName evidence="9">MMPL family protein</fullName>
    </submittedName>
</protein>
<evidence type="ECO:0000256" key="5">
    <source>
        <dbReference type="ARBA" id="ARBA00022989"/>
    </source>
</evidence>
<comment type="caution">
    <text evidence="9">The sequence shown here is derived from an EMBL/GenBank/DDBJ whole genome shotgun (WGS) entry which is preliminary data.</text>
</comment>
<dbReference type="InterPro" id="IPR050545">
    <property type="entry name" value="Mycobact_MmpL"/>
</dbReference>
<keyword evidence="6" id="KW-0472">Membrane</keyword>
<dbReference type="PATRIC" id="fig|1299334.3.peg.6311"/>
<accession>X8AGW3</accession>
<comment type="similarity">
    <text evidence="2">Belongs to the resistance-nodulation-cell division (RND) (TC 2.A.6) family. MmpL subfamily.</text>
</comment>
<dbReference type="PANTHER" id="PTHR33406">
    <property type="entry name" value="MEMBRANE PROTEIN MJ1562-RELATED"/>
    <property type="match status" value="1"/>
</dbReference>
<dbReference type="GO" id="GO:0005886">
    <property type="term" value="C:plasma membrane"/>
    <property type="evidence" value="ECO:0007669"/>
    <property type="project" value="UniProtKB-SubCell"/>
</dbReference>
<feature type="region of interest" description="Disordered" evidence="7">
    <location>
        <begin position="121"/>
        <end position="142"/>
    </location>
</feature>
<keyword evidence="5" id="KW-1133">Transmembrane helix</keyword>